<evidence type="ECO:0000313" key="1">
    <source>
        <dbReference type="EMBL" id="MFD1607411.1"/>
    </source>
</evidence>
<name>A0ABW4HPX9_9BACI</name>
<accession>A0ABW4HPX9</accession>
<dbReference type="RefSeq" id="WP_379596753.1">
    <property type="nucleotide sequence ID" value="NZ_JBHUDE010000035.1"/>
</dbReference>
<reference evidence="2" key="1">
    <citation type="journal article" date="2019" name="Int. J. Syst. Evol. Microbiol.">
        <title>The Global Catalogue of Microorganisms (GCM) 10K type strain sequencing project: providing services to taxonomists for standard genome sequencing and annotation.</title>
        <authorList>
            <consortium name="The Broad Institute Genomics Platform"/>
            <consortium name="The Broad Institute Genome Sequencing Center for Infectious Disease"/>
            <person name="Wu L."/>
            <person name="Ma J."/>
        </authorList>
    </citation>
    <scope>NUCLEOTIDE SEQUENCE [LARGE SCALE GENOMIC DNA]</scope>
    <source>
        <strain evidence="2">CGMCC 1.12376</strain>
    </source>
</reference>
<dbReference type="InterPro" id="IPR025417">
    <property type="entry name" value="YrzO-like"/>
</dbReference>
<keyword evidence="2" id="KW-1185">Reference proteome</keyword>
<protein>
    <submittedName>
        <fullName evidence="1">YrzO family protein</fullName>
    </submittedName>
</protein>
<gene>
    <name evidence="1" type="ORF">ACFSBH_07085</name>
</gene>
<sequence length="41" mass="4758">MLIIVVLIGVMTLLSIDGNLRKGYKQQQEMLELLKEIKEKQ</sequence>
<evidence type="ECO:0000313" key="2">
    <source>
        <dbReference type="Proteomes" id="UP001597221"/>
    </source>
</evidence>
<organism evidence="1 2">
    <name type="scientific">Oceanobacillus luteolus</name>
    <dbReference type="NCBI Taxonomy" id="1274358"/>
    <lineage>
        <taxon>Bacteria</taxon>
        <taxon>Bacillati</taxon>
        <taxon>Bacillota</taxon>
        <taxon>Bacilli</taxon>
        <taxon>Bacillales</taxon>
        <taxon>Bacillaceae</taxon>
        <taxon>Oceanobacillus</taxon>
    </lineage>
</organism>
<proteinExistence type="predicted"/>
<dbReference type="EMBL" id="JBHUDE010000035">
    <property type="protein sequence ID" value="MFD1607411.1"/>
    <property type="molecule type" value="Genomic_DNA"/>
</dbReference>
<dbReference type="Pfam" id="PF14142">
    <property type="entry name" value="YrzO"/>
    <property type="match status" value="1"/>
</dbReference>
<dbReference type="Proteomes" id="UP001597221">
    <property type="component" value="Unassembled WGS sequence"/>
</dbReference>
<comment type="caution">
    <text evidence="1">The sequence shown here is derived from an EMBL/GenBank/DDBJ whole genome shotgun (WGS) entry which is preliminary data.</text>
</comment>